<reference evidence="2 3" key="1">
    <citation type="submission" date="2014-03" db="EMBL/GenBank/DDBJ databases">
        <title>Draft Genome Sequences of Four Burkholderia Strains.</title>
        <authorList>
            <person name="Liu X.Y."/>
            <person name="Li C.X."/>
            <person name="Xu J.H."/>
        </authorList>
    </citation>
    <scope>NUCLEOTIDE SEQUENCE [LARGE SCALE GENOMIC DNA]</scope>
    <source>
        <strain evidence="2 3">DSM 50014</strain>
    </source>
</reference>
<dbReference type="PANTHER" id="PTHR38600:SF2">
    <property type="entry name" value="SLL0088 PROTEIN"/>
    <property type="match status" value="1"/>
</dbReference>
<dbReference type="PRINTS" id="PR00778">
    <property type="entry name" value="HTHARSR"/>
</dbReference>
<dbReference type="RefSeq" id="WP_035934667.1">
    <property type="nucleotide sequence ID" value="NZ_CADFFX010000005.1"/>
</dbReference>
<evidence type="ECO:0000313" key="3">
    <source>
        <dbReference type="Proteomes" id="UP000027466"/>
    </source>
</evidence>
<dbReference type="PROSITE" id="PS50987">
    <property type="entry name" value="HTH_ARSR_2"/>
    <property type="match status" value="1"/>
</dbReference>
<organism evidence="2 3">
    <name type="scientific">Caballeronia glathei</name>
    <dbReference type="NCBI Taxonomy" id="60547"/>
    <lineage>
        <taxon>Bacteria</taxon>
        <taxon>Pseudomonadati</taxon>
        <taxon>Pseudomonadota</taxon>
        <taxon>Betaproteobacteria</taxon>
        <taxon>Burkholderiales</taxon>
        <taxon>Burkholderiaceae</taxon>
        <taxon>Caballeronia</taxon>
    </lineage>
</organism>
<feature type="domain" description="HTH arsR-type" evidence="1">
    <location>
        <begin position="1"/>
        <end position="92"/>
    </location>
</feature>
<dbReference type="SUPFAM" id="SSF46785">
    <property type="entry name" value="Winged helix' DNA-binding domain"/>
    <property type="match status" value="1"/>
</dbReference>
<dbReference type="InterPro" id="IPR001845">
    <property type="entry name" value="HTH_ArsR_DNA-bd_dom"/>
</dbReference>
<proteinExistence type="predicted"/>
<dbReference type="Gene3D" id="1.10.10.10">
    <property type="entry name" value="Winged helix-like DNA-binding domain superfamily/Winged helix DNA-binding domain"/>
    <property type="match status" value="1"/>
</dbReference>
<dbReference type="InterPro" id="IPR036390">
    <property type="entry name" value="WH_DNA-bd_sf"/>
</dbReference>
<accession>A0A069PGH0</accession>
<dbReference type="AlphaFoldDB" id="A0A069PGH0"/>
<dbReference type="InterPro" id="IPR036388">
    <property type="entry name" value="WH-like_DNA-bd_sf"/>
</dbReference>
<dbReference type="STRING" id="60547.GCA_000751215_04078"/>
<dbReference type="CDD" id="cd00090">
    <property type="entry name" value="HTH_ARSR"/>
    <property type="match status" value="1"/>
</dbReference>
<keyword evidence="3" id="KW-1185">Reference proteome</keyword>
<dbReference type="EMBL" id="JFHC01000070">
    <property type="protein sequence ID" value="KDR38949.1"/>
    <property type="molecule type" value="Genomic_DNA"/>
</dbReference>
<dbReference type="Pfam" id="PF12840">
    <property type="entry name" value="HTH_20"/>
    <property type="match status" value="1"/>
</dbReference>
<dbReference type="SMART" id="SM00418">
    <property type="entry name" value="HTH_ARSR"/>
    <property type="match status" value="1"/>
</dbReference>
<comment type="caution">
    <text evidence="2">The sequence shown here is derived from an EMBL/GenBank/DDBJ whole genome shotgun (WGS) entry which is preliminary data.</text>
</comment>
<dbReference type="InterPro" id="IPR011991">
    <property type="entry name" value="ArsR-like_HTH"/>
</dbReference>
<gene>
    <name evidence="2" type="ORF">BG61_36245</name>
</gene>
<sequence>MRSDELSRAFAALADPTRRAIVARLAAGEATVSELAEPFDMTQPSISKHLKVLEQAGLISRGRAAQTRPCRLEAARLRDIAQWVDVYRNLWEERFERLDAFLQSTRPPAGKGKKNVHE</sequence>
<evidence type="ECO:0000259" key="1">
    <source>
        <dbReference type="PROSITE" id="PS50987"/>
    </source>
</evidence>
<dbReference type="PANTHER" id="PTHR38600">
    <property type="entry name" value="TRANSCRIPTIONAL REGULATORY PROTEIN"/>
    <property type="match status" value="1"/>
</dbReference>
<dbReference type="NCBIfam" id="NF033788">
    <property type="entry name" value="HTH_metalloreg"/>
    <property type="match status" value="1"/>
</dbReference>
<dbReference type="GO" id="GO:0003700">
    <property type="term" value="F:DNA-binding transcription factor activity"/>
    <property type="evidence" value="ECO:0007669"/>
    <property type="project" value="InterPro"/>
</dbReference>
<dbReference type="Proteomes" id="UP000027466">
    <property type="component" value="Unassembled WGS sequence"/>
</dbReference>
<protein>
    <submittedName>
        <fullName evidence="2">ArsR family transcriptional regulator</fullName>
    </submittedName>
</protein>
<name>A0A069PGH0_9BURK</name>
<evidence type="ECO:0000313" key="2">
    <source>
        <dbReference type="EMBL" id="KDR38949.1"/>
    </source>
</evidence>